<dbReference type="Proteomes" id="UP000199477">
    <property type="component" value="Unassembled WGS sequence"/>
</dbReference>
<sequence length="304" mass="33819">MAIDDGFTLKKLEVFLAFMQLGNMPKVSERLSYSVVSVHRALHSLEQAVGCPLFKLDGRKLIPLQTAYALAEHAQRALHEAEEGVRRAREIAGLSTPRLKVGSLYSLTTRTMPPLLVRMKLRNSALDIDLTLGSNRLLLEQLREGRLDAIVIALSEPVDDDQLRAVPLFEDSIFFAVPADSPYARRTSLDLAEVRNEKFVCLEDDFATAASFQQAFRRAGYEPQVAMRVGDIFSLTNLISGGVGYSLLPGRMESFNPRVRLIPLVPPYTSQQIITLLMLRRREGDAHLVTLAEECRRLAALGGT</sequence>
<proteinExistence type="inferred from homology"/>
<dbReference type="AlphaFoldDB" id="A0A1I1Z3Y6"/>
<dbReference type="PANTHER" id="PTHR30346">
    <property type="entry name" value="TRANSCRIPTIONAL DUAL REGULATOR HCAR-RELATED"/>
    <property type="match status" value="1"/>
</dbReference>
<organism evidence="6 7">
    <name type="scientific">Dyella marensis</name>
    <dbReference type="NCBI Taxonomy" id="500610"/>
    <lineage>
        <taxon>Bacteria</taxon>
        <taxon>Pseudomonadati</taxon>
        <taxon>Pseudomonadota</taxon>
        <taxon>Gammaproteobacteria</taxon>
        <taxon>Lysobacterales</taxon>
        <taxon>Rhodanobacteraceae</taxon>
        <taxon>Dyella</taxon>
    </lineage>
</organism>
<evidence type="ECO:0000313" key="6">
    <source>
        <dbReference type="EMBL" id="SFE26377.1"/>
    </source>
</evidence>
<dbReference type="Pfam" id="PF00126">
    <property type="entry name" value="HTH_1"/>
    <property type="match status" value="1"/>
</dbReference>
<dbReference type="PROSITE" id="PS50931">
    <property type="entry name" value="HTH_LYSR"/>
    <property type="match status" value="1"/>
</dbReference>
<dbReference type="GO" id="GO:0003677">
    <property type="term" value="F:DNA binding"/>
    <property type="evidence" value="ECO:0007669"/>
    <property type="project" value="UniProtKB-KW"/>
</dbReference>
<evidence type="ECO:0000256" key="2">
    <source>
        <dbReference type="ARBA" id="ARBA00023015"/>
    </source>
</evidence>
<dbReference type="GO" id="GO:0032993">
    <property type="term" value="C:protein-DNA complex"/>
    <property type="evidence" value="ECO:0007669"/>
    <property type="project" value="TreeGrafter"/>
</dbReference>
<dbReference type="RefSeq" id="WP_026634060.1">
    <property type="nucleotide sequence ID" value="NZ_FONH01000002.1"/>
</dbReference>
<keyword evidence="3" id="KW-0238">DNA-binding</keyword>
<name>A0A1I1Z3Y6_9GAMM</name>
<evidence type="ECO:0000313" key="7">
    <source>
        <dbReference type="Proteomes" id="UP000199477"/>
    </source>
</evidence>
<dbReference type="EMBL" id="FONH01000002">
    <property type="protein sequence ID" value="SFE26377.1"/>
    <property type="molecule type" value="Genomic_DNA"/>
</dbReference>
<keyword evidence="2" id="KW-0805">Transcription regulation</keyword>
<dbReference type="InterPro" id="IPR036390">
    <property type="entry name" value="WH_DNA-bd_sf"/>
</dbReference>
<dbReference type="SUPFAM" id="SSF46785">
    <property type="entry name" value="Winged helix' DNA-binding domain"/>
    <property type="match status" value="1"/>
</dbReference>
<feature type="domain" description="HTH lysR-type" evidence="5">
    <location>
        <begin position="7"/>
        <end position="64"/>
    </location>
</feature>
<evidence type="ECO:0000259" key="5">
    <source>
        <dbReference type="PROSITE" id="PS50931"/>
    </source>
</evidence>
<dbReference type="InterPro" id="IPR005119">
    <property type="entry name" value="LysR_subst-bd"/>
</dbReference>
<dbReference type="SUPFAM" id="SSF53850">
    <property type="entry name" value="Periplasmic binding protein-like II"/>
    <property type="match status" value="1"/>
</dbReference>
<evidence type="ECO:0000256" key="1">
    <source>
        <dbReference type="ARBA" id="ARBA00009437"/>
    </source>
</evidence>
<protein>
    <submittedName>
        <fullName evidence="6">LysR family transcriptional regulator, malonate utilization transcriptional regulator</fullName>
    </submittedName>
</protein>
<dbReference type="InterPro" id="IPR000847">
    <property type="entry name" value="LysR_HTH_N"/>
</dbReference>
<accession>A0A1I1Z3Y6</accession>
<evidence type="ECO:0000256" key="3">
    <source>
        <dbReference type="ARBA" id="ARBA00023125"/>
    </source>
</evidence>
<dbReference type="Gene3D" id="1.10.10.10">
    <property type="entry name" value="Winged helix-like DNA-binding domain superfamily/Winged helix DNA-binding domain"/>
    <property type="match status" value="1"/>
</dbReference>
<dbReference type="InterPro" id="IPR036388">
    <property type="entry name" value="WH-like_DNA-bd_sf"/>
</dbReference>
<gene>
    <name evidence="6" type="ORF">SAMN02799615_00610</name>
</gene>
<keyword evidence="4" id="KW-0804">Transcription</keyword>
<evidence type="ECO:0000256" key="4">
    <source>
        <dbReference type="ARBA" id="ARBA00023163"/>
    </source>
</evidence>
<reference evidence="7" key="1">
    <citation type="submission" date="2016-10" db="EMBL/GenBank/DDBJ databases">
        <authorList>
            <person name="Varghese N."/>
            <person name="Submissions S."/>
        </authorList>
    </citation>
    <scope>NUCLEOTIDE SEQUENCE [LARGE SCALE GENOMIC DNA]</scope>
    <source>
        <strain evidence="7">UNC178MFTsu3.1</strain>
    </source>
</reference>
<dbReference type="PANTHER" id="PTHR30346:SF0">
    <property type="entry name" value="HCA OPERON TRANSCRIPTIONAL ACTIVATOR HCAR"/>
    <property type="match status" value="1"/>
</dbReference>
<dbReference type="Pfam" id="PF03466">
    <property type="entry name" value="LysR_substrate"/>
    <property type="match status" value="1"/>
</dbReference>
<dbReference type="STRING" id="500610.SAMN02799615_00610"/>
<dbReference type="Gene3D" id="3.40.190.290">
    <property type="match status" value="1"/>
</dbReference>
<dbReference type="GO" id="GO:0003700">
    <property type="term" value="F:DNA-binding transcription factor activity"/>
    <property type="evidence" value="ECO:0007669"/>
    <property type="project" value="InterPro"/>
</dbReference>
<comment type="similarity">
    <text evidence="1">Belongs to the LysR transcriptional regulatory family.</text>
</comment>
<keyword evidence="7" id="KW-1185">Reference proteome</keyword>